<dbReference type="EMBL" id="CP030050">
    <property type="protein sequence ID" value="QOZ66384.1"/>
    <property type="molecule type" value="Genomic_DNA"/>
</dbReference>
<organism evidence="1 2">
    <name type="scientific">Bradyrhizobium arachidis</name>
    <dbReference type="NCBI Taxonomy" id="858423"/>
    <lineage>
        <taxon>Bacteria</taxon>
        <taxon>Pseudomonadati</taxon>
        <taxon>Pseudomonadota</taxon>
        <taxon>Alphaproteobacteria</taxon>
        <taxon>Hyphomicrobiales</taxon>
        <taxon>Nitrobacteraceae</taxon>
        <taxon>Bradyrhizobium</taxon>
    </lineage>
</organism>
<name>A0AAE7TFM3_9BRAD</name>
<sequence>MRLTPAPLHLLVAVSRGARLRHVGGWFSLIKPNGDFERVHGRGVNTLIKHGLVEGIDKFDWRLSDAGAAWLAANGIAAKSDKPRN</sequence>
<dbReference type="KEGG" id="barh:WN72_08185"/>
<gene>
    <name evidence="1" type="ORF">WN72_08185</name>
</gene>
<dbReference type="AlphaFoldDB" id="A0AAE7TFM3"/>
<accession>A0AAE7TFM3</accession>
<reference evidence="1 2" key="1">
    <citation type="submission" date="2018-06" db="EMBL/GenBank/DDBJ databases">
        <title>Comparative genomics of Bradyrhizobium nodulating Arachidis hypogaea.</title>
        <authorList>
            <person name="Li Y."/>
        </authorList>
    </citation>
    <scope>NUCLEOTIDE SEQUENCE [LARGE SCALE GENOMIC DNA]</scope>
    <source>
        <strain evidence="1 2">CCBAU 051107</strain>
    </source>
</reference>
<evidence type="ECO:0000313" key="2">
    <source>
        <dbReference type="Proteomes" id="UP000594015"/>
    </source>
</evidence>
<dbReference type="Proteomes" id="UP000594015">
    <property type="component" value="Chromosome"/>
</dbReference>
<evidence type="ECO:0000313" key="1">
    <source>
        <dbReference type="EMBL" id="QOZ66384.1"/>
    </source>
</evidence>
<protein>
    <submittedName>
        <fullName evidence="1">Uncharacterized protein</fullName>
    </submittedName>
</protein>
<proteinExistence type="predicted"/>
<dbReference type="RefSeq" id="WP_092218744.1">
    <property type="nucleotide sequence ID" value="NZ_CP030050.1"/>
</dbReference>